<feature type="transmembrane region" description="Helical" evidence="3">
    <location>
        <begin position="208"/>
        <end position="228"/>
    </location>
</feature>
<dbReference type="EMBL" id="CP158299">
    <property type="protein sequence ID" value="XBV85993.1"/>
    <property type="molecule type" value="Genomic_DNA"/>
</dbReference>
<dbReference type="AlphaFoldDB" id="A0AAU7UDJ0"/>
<evidence type="ECO:0000256" key="3">
    <source>
        <dbReference type="SAM" id="Phobius"/>
    </source>
</evidence>
<dbReference type="KEGG" id="dsc:ABOD76_06725"/>
<comment type="similarity">
    <text evidence="2">Belongs to the CDP-alcohol phosphatidyltransferase class-I family.</text>
</comment>
<dbReference type="InterPro" id="IPR043130">
    <property type="entry name" value="CDP-OH_PTrfase_TM_dom"/>
</dbReference>
<feature type="transmembrane region" description="Helical" evidence="3">
    <location>
        <begin position="114"/>
        <end position="140"/>
    </location>
</feature>
<dbReference type="InterPro" id="IPR048254">
    <property type="entry name" value="CDP_ALCOHOL_P_TRANSF_CS"/>
</dbReference>
<dbReference type="Gene3D" id="1.20.120.1760">
    <property type="match status" value="1"/>
</dbReference>
<proteinExistence type="inferred from homology"/>
<dbReference type="GO" id="GO:0016020">
    <property type="term" value="C:membrane"/>
    <property type="evidence" value="ECO:0007669"/>
    <property type="project" value="InterPro"/>
</dbReference>
<dbReference type="Pfam" id="PF01066">
    <property type="entry name" value="CDP-OH_P_transf"/>
    <property type="match status" value="1"/>
</dbReference>
<accession>A0AAU7UDJ0</accession>
<evidence type="ECO:0000256" key="2">
    <source>
        <dbReference type="RuleBase" id="RU003750"/>
    </source>
</evidence>
<evidence type="ECO:0000313" key="4">
    <source>
        <dbReference type="EMBL" id="XBV85993.1"/>
    </source>
</evidence>
<keyword evidence="3" id="KW-1133">Transmembrane helix</keyword>
<dbReference type="GO" id="GO:0016780">
    <property type="term" value="F:phosphotransferase activity, for other substituted phosphate groups"/>
    <property type="evidence" value="ECO:0007669"/>
    <property type="project" value="InterPro"/>
</dbReference>
<dbReference type="PROSITE" id="PS00379">
    <property type="entry name" value="CDP_ALCOHOL_P_TRANSF"/>
    <property type="match status" value="1"/>
</dbReference>
<dbReference type="InterPro" id="IPR000462">
    <property type="entry name" value="CDP-OH_P_trans"/>
</dbReference>
<protein>
    <submittedName>
        <fullName evidence="4">CDP-alcohol phosphatidyltransferase family protein</fullName>
    </submittedName>
</protein>
<dbReference type="RefSeq" id="WP_350244042.1">
    <property type="nucleotide sequence ID" value="NZ_CP158299.1"/>
</dbReference>
<organism evidence="4">
    <name type="scientific">Deinococcus sonorensis KR-87</name>
    <dbReference type="NCBI Taxonomy" id="694439"/>
    <lineage>
        <taxon>Bacteria</taxon>
        <taxon>Thermotogati</taxon>
        <taxon>Deinococcota</taxon>
        <taxon>Deinococci</taxon>
        <taxon>Deinococcales</taxon>
        <taxon>Deinococcaceae</taxon>
        <taxon>Deinococcus</taxon>
    </lineage>
</organism>
<sequence length="276" mass="30392">MSTLEQTRKARPAEEWASERLFRPLAQSLVDPAARLGVRPTRLVLLHTGLGLLAAWQLRHGRGFLAGQLSPALLLQLKTVLDNLDGQLARATGQTTQTGRYLDSEMDVVVNAGLLWAILGRAGLPATLLLSLILTVDFLWERDHRAARGQTFRSPPAQQDDHPLVLAALERAYALYFQPQERVLDRLFEWRLRRRLGRAPTPHDRVRYTPLAITAIAANLGLSSQLLLLGLCVLAGRPRLYAASVPLQALLLAAVQLWREGQLQAGEAVQLAAAPA</sequence>
<keyword evidence="3" id="KW-0472">Membrane</keyword>
<dbReference type="GO" id="GO:0008654">
    <property type="term" value="P:phospholipid biosynthetic process"/>
    <property type="evidence" value="ECO:0007669"/>
    <property type="project" value="InterPro"/>
</dbReference>
<reference evidence="4" key="1">
    <citation type="submission" date="2024-06" db="EMBL/GenBank/DDBJ databases">
        <title>Draft Genome Sequence of Deinococcus sonorensis Type Strain KR-87, a Biofilm Producing Representative of the Genus Deinococcus.</title>
        <authorList>
            <person name="Boren L.S."/>
            <person name="Grosso R.A."/>
            <person name="Hugenberg-Cox A.N."/>
            <person name="Hill J.T.E."/>
            <person name="Albert C.M."/>
            <person name="Tuohy J.M."/>
        </authorList>
    </citation>
    <scope>NUCLEOTIDE SEQUENCE</scope>
    <source>
        <strain evidence="4">KR-87</strain>
    </source>
</reference>
<keyword evidence="1 2" id="KW-0808">Transferase</keyword>
<keyword evidence="3" id="KW-0812">Transmembrane</keyword>
<evidence type="ECO:0000256" key="1">
    <source>
        <dbReference type="ARBA" id="ARBA00022679"/>
    </source>
</evidence>
<gene>
    <name evidence="4" type="ORF">ABOD76_06725</name>
</gene>
<name>A0AAU7UDJ0_9DEIO</name>